<feature type="chain" id="PRO_5011673050" description="Glycoamylase-like domain-containing protein" evidence="1">
    <location>
        <begin position="23"/>
        <end position="448"/>
    </location>
</feature>
<dbReference type="PROSITE" id="PS51257">
    <property type="entry name" value="PROKAR_LIPOPROTEIN"/>
    <property type="match status" value="1"/>
</dbReference>
<evidence type="ECO:0000256" key="1">
    <source>
        <dbReference type="SAM" id="SignalP"/>
    </source>
</evidence>
<dbReference type="EMBL" id="FNHH01000021">
    <property type="protein sequence ID" value="SDM72274.1"/>
    <property type="molecule type" value="Genomic_DNA"/>
</dbReference>
<feature type="signal peptide" evidence="1">
    <location>
        <begin position="1"/>
        <end position="22"/>
    </location>
</feature>
<accession>A0A1G9VJA7</accession>
<protein>
    <recommendedName>
        <fullName evidence="2">Glycoamylase-like domain-containing protein</fullName>
    </recommendedName>
</protein>
<keyword evidence="4" id="KW-1185">Reference proteome</keyword>
<organism evidence="3 4">
    <name type="scientific">Daejeonella rubra</name>
    <dbReference type="NCBI Taxonomy" id="990371"/>
    <lineage>
        <taxon>Bacteria</taxon>
        <taxon>Pseudomonadati</taxon>
        <taxon>Bacteroidota</taxon>
        <taxon>Sphingobacteriia</taxon>
        <taxon>Sphingobacteriales</taxon>
        <taxon>Sphingobacteriaceae</taxon>
        <taxon>Daejeonella</taxon>
    </lineage>
</organism>
<dbReference type="Pfam" id="PF10091">
    <property type="entry name" value="Glycoamylase"/>
    <property type="match status" value="1"/>
</dbReference>
<proteinExistence type="predicted"/>
<dbReference type="AlphaFoldDB" id="A0A1G9VJA7"/>
<dbReference type="RefSeq" id="WP_090705673.1">
    <property type="nucleotide sequence ID" value="NZ_FNHH01000021.1"/>
</dbReference>
<name>A0A1G9VJA7_9SPHI</name>
<feature type="domain" description="Glycoamylase-like" evidence="2">
    <location>
        <begin position="209"/>
        <end position="428"/>
    </location>
</feature>
<dbReference type="STRING" id="990371.SAMN05421813_12115"/>
<evidence type="ECO:0000313" key="3">
    <source>
        <dbReference type="EMBL" id="SDM72274.1"/>
    </source>
</evidence>
<dbReference type="InterPro" id="IPR019282">
    <property type="entry name" value="Glycoamylase-like_cons_dom"/>
</dbReference>
<evidence type="ECO:0000259" key="2">
    <source>
        <dbReference type="Pfam" id="PF10091"/>
    </source>
</evidence>
<gene>
    <name evidence="3" type="ORF">SAMN05421813_12115</name>
</gene>
<evidence type="ECO:0000313" key="4">
    <source>
        <dbReference type="Proteomes" id="UP000199226"/>
    </source>
</evidence>
<dbReference type="Proteomes" id="UP000199226">
    <property type="component" value="Unassembled WGS sequence"/>
</dbReference>
<reference evidence="4" key="1">
    <citation type="submission" date="2016-10" db="EMBL/GenBank/DDBJ databases">
        <authorList>
            <person name="Varghese N."/>
            <person name="Submissions S."/>
        </authorList>
    </citation>
    <scope>NUCLEOTIDE SEQUENCE [LARGE SCALE GENOMIC DNA]</scope>
    <source>
        <strain evidence="4">DSM 24536</strain>
    </source>
</reference>
<sequence length="448" mass="50813">MKNNYKLYILLSFFLLSCGVKNNLEVTGTLTDDQLLDTVQYHSFQYFWDGAEPVSGAARERFHEDNIYPSSDSNIVATGAAGFGLMGIISGIDRKFVSRKKGVERLTKILVYLKNAERFHGAWPHWMVGETGKVKPFSKFDDGGDLVETSFVAQGLICVKQYFKNGNPEERELSALADELWKGIDFDWYRNGKNVLYWHWSPQNQWKMNFPVKGFNECLIMYVMGAASPTHGIDKIVYDEGWAMSGEIKSPRSYKDITLQFFHQGNAPNGGPLFWSHYSFLGLNPNGLKDAYGDYGLEAKNQALINYQWCVDNPLNHKGYGANSWGLTSSYSILGYAGHAPQKGKDLGVIAPTAAISSIVYTPEQSLAAMRHWYEKKKDKVWGKYGFYDAFSETANWYVPRYLGIDKGPEVVMIENYRSGLLWKLFMQDEDVQAGLKKLGFQSPYLKK</sequence>
<keyword evidence="1" id="KW-0732">Signal</keyword>
<dbReference type="InterPro" id="IPR016883">
    <property type="entry name" value="UCP028431"/>
</dbReference>
<dbReference type="Gene3D" id="1.50.10.140">
    <property type="match status" value="1"/>
</dbReference>
<dbReference type="OrthoDB" id="5937621at2"/>
<dbReference type="PIRSF" id="PIRSF028431">
    <property type="entry name" value="UCP028431"/>
    <property type="match status" value="1"/>
</dbReference>